<protein>
    <submittedName>
        <fullName evidence="2">Uncharacterized protein</fullName>
    </submittedName>
</protein>
<evidence type="ECO:0000313" key="2">
    <source>
        <dbReference type="EMBL" id="EHL03896.1"/>
    </source>
</evidence>
<dbReference type="Proteomes" id="UP000004416">
    <property type="component" value="Unassembled WGS sequence"/>
</dbReference>
<dbReference type="HOGENOM" id="CLU_2933834_0_0_9"/>
<dbReference type="EMBL" id="AFZX01000146">
    <property type="protein sequence ID" value="EHL03896.1"/>
    <property type="molecule type" value="Genomic_DNA"/>
</dbReference>
<keyword evidence="1" id="KW-0812">Transmembrane</keyword>
<accession>G9XWS7</accession>
<dbReference type="AlphaFoldDB" id="G9XWS7"/>
<comment type="caution">
    <text evidence="2">The sequence shown here is derived from an EMBL/GenBank/DDBJ whole genome shotgun (WGS) entry which is preliminary data.</text>
</comment>
<reference evidence="2 3" key="1">
    <citation type="submission" date="2011-08" db="EMBL/GenBank/DDBJ databases">
        <authorList>
            <person name="Weinstock G."/>
            <person name="Sodergren E."/>
            <person name="Clifton S."/>
            <person name="Fulton L."/>
            <person name="Fulton B."/>
            <person name="Courtney L."/>
            <person name="Fronick C."/>
            <person name="Harrison M."/>
            <person name="Strong C."/>
            <person name="Farmer C."/>
            <person name="Delahaunty K."/>
            <person name="Markovic C."/>
            <person name="Hall O."/>
            <person name="Minx P."/>
            <person name="Tomlinson C."/>
            <person name="Mitreva M."/>
            <person name="Hou S."/>
            <person name="Chen J."/>
            <person name="Wollam A."/>
            <person name="Pepin K.H."/>
            <person name="Johnson M."/>
            <person name="Bhonagiri V."/>
            <person name="Zhang X."/>
            <person name="Suruliraj S."/>
            <person name="Warren W."/>
            <person name="Chinwalla A."/>
            <person name="Mardis E.R."/>
            <person name="Wilson R.K."/>
        </authorList>
    </citation>
    <scope>NUCLEOTIDE SEQUENCE [LARGE SCALE GENOMIC DNA]</scope>
    <source>
        <strain evidence="2 3">DP7</strain>
    </source>
</reference>
<name>G9XWS7_DESHA</name>
<sequence>MTIYSFGQFILYCQIYTDVSPPSPGKADRGAAIWVCITLLILILKFLFSYEVRSTQFYHP</sequence>
<evidence type="ECO:0000313" key="3">
    <source>
        <dbReference type="Proteomes" id="UP000004416"/>
    </source>
</evidence>
<proteinExistence type="predicted"/>
<gene>
    <name evidence="2" type="ORF">HMPREF0322_05444</name>
</gene>
<organism evidence="2 3">
    <name type="scientific">Desulfitobacterium hafniense DP7</name>
    <dbReference type="NCBI Taxonomy" id="537010"/>
    <lineage>
        <taxon>Bacteria</taxon>
        <taxon>Bacillati</taxon>
        <taxon>Bacillota</taxon>
        <taxon>Clostridia</taxon>
        <taxon>Eubacteriales</taxon>
        <taxon>Desulfitobacteriaceae</taxon>
        <taxon>Desulfitobacterium</taxon>
    </lineage>
</organism>
<keyword evidence="1" id="KW-0472">Membrane</keyword>
<keyword evidence="1" id="KW-1133">Transmembrane helix</keyword>
<feature type="transmembrane region" description="Helical" evidence="1">
    <location>
        <begin position="31"/>
        <end position="48"/>
    </location>
</feature>
<evidence type="ECO:0000256" key="1">
    <source>
        <dbReference type="SAM" id="Phobius"/>
    </source>
</evidence>